<dbReference type="AlphaFoldDB" id="A0A8X6MJ08"/>
<dbReference type="Proteomes" id="UP000886998">
    <property type="component" value="Unassembled WGS sequence"/>
</dbReference>
<keyword evidence="2" id="KW-1185">Reference proteome</keyword>
<name>A0A8X6MJ08_9ARAC</name>
<comment type="caution">
    <text evidence="1">The sequence shown here is derived from an EMBL/GenBank/DDBJ whole genome shotgun (WGS) entry which is preliminary data.</text>
</comment>
<evidence type="ECO:0000313" key="2">
    <source>
        <dbReference type="Proteomes" id="UP000886998"/>
    </source>
</evidence>
<gene>
    <name evidence="1" type="ORF">TNIN_184721</name>
</gene>
<proteinExistence type="predicted"/>
<evidence type="ECO:0000313" key="1">
    <source>
        <dbReference type="EMBL" id="GFS57643.1"/>
    </source>
</evidence>
<reference evidence="1" key="1">
    <citation type="submission" date="2020-08" db="EMBL/GenBank/DDBJ databases">
        <title>Multicomponent nature underlies the extraordinary mechanical properties of spider dragline silk.</title>
        <authorList>
            <person name="Kono N."/>
            <person name="Nakamura H."/>
            <person name="Mori M."/>
            <person name="Yoshida Y."/>
            <person name="Ohtoshi R."/>
            <person name="Malay A.D."/>
            <person name="Moran D.A.P."/>
            <person name="Tomita M."/>
            <person name="Numata K."/>
            <person name="Arakawa K."/>
        </authorList>
    </citation>
    <scope>NUCLEOTIDE SEQUENCE</scope>
</reference>
<dbReference type="EMBL" id="BMAV01027261">
    <property type="protein sequence ID" value="GFS57643.1"/>
    <property type="molecule type" value="Genomic_DNA"/>
</dbReference>
<accession>A0A8X6MJ08</accession>
<sequence>MVGGRSGKQASKMRKINPACKNTIVPLYSSIINTETPSSIDATKLRSSTISMQIEPGPGTHLQLPFDLGSWIPGARNGEEGGCIRKWKGCPLQDEPMDPGVVSYFS</sequence>
<organism evidence="1 2">
    <name type="scientific">Trichonephila inaurata madagascariensis</name>
    <dbReference type="NCBI Taxonomy" id="2747483"/>
    <lineage>
        <taxon>Eukaryota</taxon>
        <taxon>Metazoa</taxon>
        <taxon>Ecdysozoa</taxon>
        <taxon>Arthropoda</taxon>
        <taxon>Chelicerata</taxon>
        <taxon>Arachnida</taxon>
        <taxon>Araneae</taxon>
        <taxon>Araneomorphae</taxon>
        <taxon>Entelegynae</taxon>
        <taxon>Araneoidea</taxon>
        <taxon>Nephilidae</taxon>
        <taxon>Trichonephila</taxon>
        <taxon>Trichonephila inaurata</taxon>
    </lineage>
</organism>
<protein>
    <submittedName>
        <fullName evidence="1">Uncharacterized protein</fullName>
    </submittedName>
</protein>